<keyword evidence="7" id="KW-0804">Transcription</keyword>
<dbReference type="InterPro" id="IPR000524">
    <property type="entry name" value="Tscrpt_reg_HTH_GntR"/>
</dbReference>
<evidence type="ECO:0000256" key="5">
    <source>
        <dbReference type="ARBA" id="ARBA00023015"/>
    </source>
</evidence>
<keyword evidence="5" id="KW-0805">Transcription regulation</keyword>
<dbReference type="InterPro" id="IPR015422">
    <property type="entry name" value="PyrdxlP-dep_Trfase_small"/>
</dbReference>
<dbReference type="Proteomes" id="UP001596500">
    <property type="component" value="Unassembled WGS sequence"/>
</dbReference>
<evidence type="ECO:0000256" key="7">
    <source>
        <dbReference type="ARBA" id="ARBA00023163"/>
    </source>
</evidence>
<evidence type="ECO:0000256" key="6">
    <source>
        <dbReference type="ARBA" id="ARBA00023125"/>
    </source>
</evidence>
<dbReference type="SMART" id="SM00345">
    <property type="entry name" value="HTH_GNTR"/>
    <property type="match status" value="1"/>
</dbReference>
<dbReference type="SUPFAM" id="SSF46785">
    <property type="entry name" value="Winged helix' DNA-binding domain"/>
    <property type="match status" value="1"/>
</dbReference>
<keyword evidence="3 9" id="KW-0808">Transferase</keyword>
<dbReference type="PROSITE" id="PS50949">
    <property type="entry name" value="HTH_GNTR"/>
    <property type="match status" value="1"/>
</dbReference>
<dbReference type="CDD" id="cd00609">
    <property type="entry name" value="AAT_like"/>
    <property type="match status" value="1"/>
</dbReference>
<dbReference type="PANTHER" id="PTHR46577:SF1">
    <property type="entry name" value="HTH-TYPE TRANSCRIPTIONAL REGULATORY PROTEIN GABR"/>
    <property type="match status" value="1"/>
</dbReference>
<evidence type="ECO:0000259" key="8">
    <source>
        <dbReference type="PROSITE" id="PS50949"/>
    </source>
</evidence>
<dbReference type="InterPro" id="IPR015424">
    <property type="entry name" value="PyrdxlP-dep_Trfase"/>
</dbReference>
<dbReference type="InterPro" id="IPR004839">
    <property type="entry name" value="Aminotransferase_I/II_large"/>
</dbReference>
<dbReference type="EMBL" id="JBHTBW010000052">
    <property type="protein sequence ID" value="MFC7442507.1"/>
    <property type="molecule type" value="Genomic_DNA"/>
</dbReference>
<dbReference type="SUPFAM" id="SSF53383">
    <property type="entry name" value="PLP-dependent transferases"/>
    <property type="match status" value="1"/>
</dbReference>
<keyword evidence="4" id="KW-0663">Pyridoxal phosphate</keyword>
<gene>
    <name evidence="9" type="ORF">ACFQNG_15575</name>
</gene>
<proteinExistence type="inferred from homology"/>
<protein>
    <submittedName>
        <fullName evidence="9">PLP-dependent aminotransferase family protein</fullName>
    </submittedName>
</protein>
<dbReference type="GO" id="GO:0008483">
    <property type="term" value="F:transaminase activity"/>
    <property type="evidence" value="ECO:0007669"/>
    <property type="project" value="UniProtKB-KW"/>
</dbReference>
<evidence type="ECO:0000256" key="1">
    <source>
        <dbReference type="ARBA" id="ARBA00001933"/>
    </source>
</evidence>
<name>A0ABW2RN58_9BACL</name>
<dbReference type="Gene3D" id="3.90.1150.10">
    <property type="entry name" value="Aspartate Aminotransferase, domain 1"/>
    <property type="match status" value="1"/>
</dbReference>
<keyword evidence="10" id="KW-1185">Reference proteome</keyword>
<comment type="caution">
    <text evidence="9">The sequence shown here is derived from an EMBL/GenBank/DDBJ whole genome shotgun (WGS) entry which is preliminary data.</text>
</comment>
<evidence type="ECO:0000313" key="10">
    <source>
        <dbReference type="Proteomes" id="UP001596500"/>
    </source>
</evidence>
<dbReference type="CDD" id="cd07377">
    <property type="entry name" value="WHTH_GntR"/>
    <property type="match status" value="1"/>
</dbReference>
<comment type="similarity">
    <text evidence="2">In the C-terminal section; belongs to the class-I pyridoxal-phosphate-dependent aminotransferase family.</text>
</comment>
<dbReference type="RefSeq" id="WP_379866417.1">
    <property type="nucleotide sequence ID" value="NZ_JBHTBW010000052.1"/>
</dbReference>
<dbReference type="Gene3D" id="3.40.640.10">
    <property type="entry name" value="Type I PLP-dependent aspartate aminotransferase-like (Major domain)"/>
    <property type="match status" value="1"/>
</dbReference>
<feature type="domain" description="HTH gntR-type" evidence="8">
    <location>
        <begin position="2"/>
        <end position="70"/>
    </location>
</feature>
<dbReference type="InterPro" id="IPR015421">
    <property type="entry name" value="PyrdxlP-dep_Trfase_major"/>
</dbReference>
<dbReference type="InterPro" id="IPR051446">
    <property type="entry name" value="HTH_trans_reg/aminotransferase"/>
</dbReference>
<dbReference type="Pfam" id="PF00392">
    <property type="entry name" value="GntR"/>
    <property type="match status" value="1"/>
</dbReference>
<evidence type="ECO:0000256" key="4">
    <source>
        <dbReference type="ARBA" id="ARBA00022898"/>
    </source>
</evidence>
<dbReference type="InterPro" id="IPR036390">
    <property type="entry name" value="WH_DNA-bd_sf"/>
</dbReference>
<reference evidence="10" key="1">
    <citation type="journal article" date="2019" name="Int. J. Syst. Evol. Microbiol.">
        <title>The Global Catalogue of Microorganisms (GCM) 10K type strain sequencing project: providing services to taxonomists for standard genome sequencing and annotation.</title>
        <authorList>
            <consortium name="The Broad Institute Genomics Platform"/>
            <consortium name="The Broad Institute Genome Sequencing Center for Infectious Disease"/>
            <person name="Wu L."/>
            <person name="Ma J."/>
        </authorList>
    </citation>
    <scope>NUCLEOTIDE SEQUENCE [LARGE SCALE GENOMIC DNA]</scope>
    <source>
        <strain evidence="10">CGMCC 1.12942</strain>
    </source>
</reference>
<accession>A0ABW2RN58</accession>
<dbReference type="Gene3D" id="1.10.10.10">
    <property type="entry name" value="Winged helix-like DNA-binding domain superfamily/Winged helix DNA-binding domain"/>
    <property type="match status" value="1"/>
</dbReference>
<evidence type="ECO:0000256" key="2">
    <source>
        <dbReference type="ARBA" id="ARBA00005384"/>
    </source>
</evidence>
<keyword evidence="6" id="KW-0238">DNA-binding</keyword>
<evidence type="ECO:0000256" key="3">
    <source>
        <dbReference type="ARBA" id="ARBA00022576"/>
    </source>
</evidence>
<keyword evidence="3 9" id="KW-0032">Aminotransferase</keyword>
<organism evidence="9 10">
    <name type="scientific">Laceyella putida</name>
    <dbReference type="NCBI Taxonomy" id="110101"/>
    <lineage>
        <taxon>Bacteria</taxon>
        <taxon>Bacillati</taxon>
        <taxon>Bacillota</taxon>
        <taxon>Bacilli</taxon>
        <taxon>Bacillales</taxon>
        <taxon>Thermoactinomycetaceae</taxon>
        <taxon>Laceyella</taxon>
    </lineage>
</organism>
<dbReference type="InterPro" id="IPR036388">
    <property type="entry name" value="WH-like_DNA-bd_sf"/>
</dbReference>
<comment type="cofactor">
    <cofactor evidence="1">
        <name>pyridoxal 5'-phosphate</name>
        <dbReference type="ChEBI" id="CHEBI:597326"/>
    </cofactor>
</comment>
<sequence length="460" mass="52456">MDKKYEIIKGFIQDQIRSGKIKAGGKLPSIREISNQFACSKNTAIRAYDELEKDHLIYSVPKSGYFAVLRSSTINHQPSGLIDFSSASPDPDVMPYEDFQHCLNRAIELYQDQLFSYSDPQGFFSLRMELEKHLARSQVFAKPEQICVVSGSQQALHLLTVMPFPNGKSTILVEQPTYYGMLRTINLLGVTAIGIRRTKDGIDLEELERHFRSNHIKFFYTVPRYHNPLGTSYNQEQKKQIARLAEKYDVYIVEDDYLADLEINPKADPIYSYDLSAHTIYVKSFSKVMLPGLRLAAAVLPRSLMETFRLFKASCDLSSPVLSQAALEIYLNCGMFYRHTAYMRERYRIRMEALRNACNHLLPPEIDVNVSEGGIFAQIILPDQIPAMDLTTALKQQNVLMMPTDLCFLQTFPKDNGIRISIIHTNEAQIESGIRLIGKATEKHLLHQKTPQTTSVIDWV</sequence>
<evidence type="ECO:0000313" key="9">
    <source>
        <dbReference type="EMBL" id="MFC7442507.1"/>
    </source>
</evidence>
<dbReference type="Pfam" id="PF00155">
    <property type="entry name" value="Aminotran_1_2"/>
    <property type="match status" value="1"/>
</dbReference>
<dbReference type="PANTHER" id="PTHR46577">
    <property type="entry name" value="HTH-TYPE TRANSCRIPTIONAL REGULATORY PROTEIN GABR"/>
    <property type="match status" value="1"/>
</dbReference>